<dbReference type="InterPro" id="IPR000600">
    <property type="entry name" value="ROK"/>
</dbReference>
<dbReference type="Gene3D" id="3.30.420.40">
    <property type="match status" value="2"/>
</dbReference>
<keyword evidence="2" id="KW-0808">Transferase</keyword>
<dbReference type="Pfam" id="PF00480">
    <property type="entry name" value="ROK"/>
    <property type="match status" value="1"/>
</dbReference>
<keyword evidence="3" id="KW-1185">Reference proteome</keyword>
<sequence>MNAAFLPAGDPAAGRILVIDMGGTHVKFGFVVAGRPEAFAHLVPTKRLRNAHPVASLAAQTREAIALAGIEPDVIVCTVPGFIDEDEDTLLHLRNIPELDGHRLATELGQLLQRPVVLERDATLALLGELAAGCAQDCDLVMGMFFGTGIGAAMVVGGRPFRGCGWALEAGHVPCLLERNGEPDARQPTIEDCASGRALEHIATRHAEPVANVFGAATGKPELAAELERFVQYQALAVDTAVALLAPKVVVLGGGVLNIAHYPRARLARLIEINAPFAKTGVPVNLRWAQLGWTNTLHGAPRVIREYVRRRGSLPALGDSCCAS</sequence>
<organism evidence="2 3">
    <name type="scientific">Caballeronia glathei</name>
    <dbReference type="NCBI Taxonomy" id="60547"/>
    <lineage>
        <taxon>Bacteria</taxon>
        <taxon>Pseudomonadati</taxon>
        <taxon>Pseudomonadota</taxon>
        <taxon>Betaproteobacteria</taxon>
        <taxon>Burkholderiales</taxon>
        <taxon>Burkholderiaceae</taxon>
        <taxon>Caballeronia</taxon>
    </lineage>
</organism>
<comment type="similarity">
    <text evidence="1">Belongs to the ROK (NagC/XylR) family.</text>
</comment>
<dbReference type="PANTHER" id="PTHR18964">
    <property type="entry name" value="ROK (REPRESSOR, ORF, KINASE) FAMILY"/>
    <property type="match status" value="1"/>
</dbReference>
<name>A0A069PSU5_9BURK</name>
<reference evidence="2 3" key="1">
    <citation type="submission" date="2014-03" db="EMBL/GenBank/DDBJ databases">
        <title>Draft Genome Sequences of Four Burkholderia Strains.</title>
        <authorList>
            <person name="Liu X.Y."/>
            <person name="Li C.X."/>
            <person name="Xu J.H."/>
        </authorList>
    </citation>
    <scope>NUCLEOTIDE SEQUENCE [LARGE SCALE GENOMIC DNA]</scope>
    <source>
        <strain evidence="2 3">DSM 50014</strain>
    </source>
</reference>
<accession>A0A069PSU5</accession>
<dbReference type="RefSeq" id="WP_051672403.1">
    <property type="nucleotide sequence ID" value="NZ_CADFFX010000004.1"/>
</dbReference>
<evidence type="ECO:0000313" key="3">
    <source>
        <dbReference type="Proteomes" id="UP000027466"/>
    </source>
</evidence>
<dbReference type="SUPFAM" id="SSF53067">
    <property type="entry name" value="Actin-like ATPase domain"/>
    <property type="match status" value="1"/>
</dbReference>
<evidence type="ECO:0000256" key="1">
    <source>
        <dbReference type="ARBA" id="ARBA00006479"/>
    </source>
</evidence>
<evidence type="ECO:0000313" key="2">
    <source>
        <dbReference type="EMBL" id="KDR42939.1"/>
    </source>
</evidence>
<protein>
    <submittedName>
        <fullName evidence="2">Sugar kinase</fullName>
    </submittedName>
</protein>
<dbReference type="InterPro" id="IPR043129">
    <property type="entry name" value="ATPase_NBD"/>
</dbReference>
<dbReference type="STRING" id="60547.GCA_000751215_02212"/>
<dbReference type="EMBL" id="JFHC01000011">
    <property type="protein sequence ID" value="KDR42939.1"/>
    <property type="molecule type" value="Genomic_DNA"/>
</dbReference>
<gene>
    <name evidence="2" type="ORF">BG61_03615</name>
</gene>
<dbReference type="AlphaFoldDB" id="A0A069PSU5"/>
<proteinExistence type="inferred from homology"/>
<dbReference type="PANTHER" id="PTHR18964:SF149">
    <property type="entry name" value="BIFUNCTIONAL UDP-N-ACETYLGLUCOSAMINE 2-EPIMERASE_N-ACETYLMANNOSAMINE KINASE"/>
    <property type="match status" value="1"/>
</dbReference>
<dbReference type="Proteomes" id="UP000027466">
    <property type="component" value="Unassembled WGS sequence"/>
</dbReference>
<dbReference type="GO" id="GO:0016301">
    <property type="term" value="F:kinase activity"/>
    <property type="evidence" value="ECO:0007669"/>
    <property type="project" value="UniProtKB-KW"/>
</dbReference>
<comment type="caution">
    <text evidence="2">The sequence shown here is derived from an EMBL/GenBank/DDBJ whole genome shotgun (WGS) entry which is preliminary data.</text>
</comment>
<keyword evidence="2" id="KW-0418">Kinase</keyword>